<gene>
    <name evidence="1" type="ORF">ENJ03_02495</name>
</gene>
<organism evidence="1">
    <name type="scientific">Desulfofervidus auxilii</name>
    <dbReference type="NCBI Taxonomy" id="1621989"/>
    <lineage>
        <taxon>Bacteria</taxon>
        <taxon>Pseudomonadati</taxon>
        <taxon>Thermodesulfobacteriota</taxon>
        <taxon>Candidatus Desulfofervidia</taxon>
        <taxon>Candidatus Desulfofervidales</taxon>
        <taxon>Candidatus Desulfofervidaceae</taxon>
        <taxon>Candidatus Desulfofervidus</taxon>
    </lineage>
</organism>
<name>A0A7V1I463_DESA2</name>
<dbReference type="Proteomes" id="UP000886268">
    <property type="component" value="Unassembled WGS sequence"/>
</dbReference>
<reference evidence="1" key="1">
    <citation type="journal article" date="2020" name="mSystems">
        <title>Genome- and Community-Level Interaction Insights into Carbon Utilization and Element Cycling Functions of Hydrothermarchaeota in Hydrothermal Sediment.</title>
        <authorList>
            <person name="Zhou Z."/>
            <person name="Liu Y."/>
            <person name="Xu W."/>
            <person name="Pan J."/>
            <person name="Luo Z.H."/>
            <person name="Li M."/>
        </authorList>
    </citation>
    <scope>NUCLEOTIDE SEQUENCE [LARGE SCALE GENOMIC DNA]</scope>
    <source>
        <strain evidence="1">HyVt-45</strain>
    </source>
</reference>
<comment type="caution">
    <text evidence="1">The sequence shown here is derived from an EMBL/GenBank/DDBJ whole genome shotgun (WGS) entry which is preliminary data.</text>
</comment>
<dbReference type="EMBL" id="DRKW01000141">
    <property type="protein sequence ID" value="HEB74071.1"/>
    <property type="molecule type" value="Genomic_DNA"/>
</dbReference>
<evidence type="ECO:0000313" key="1">
    <source>
        <dbReference type="EMBL" id="HEB74071.1"/>
    </source>
</evidence>
<proteinExistence type="predicted"/>
<protein>
    <submittedName>
        <fullName evidence="1">Uncharacterized protein</fullName>
    </submittedName>
</protein>
<accession>A0A7V1I463</accession>
<dbReference type="AlphaFoldDB" id="A0A7V1I463"/>
<sequence length="89" mass="10913">MQESFWDHNPSKKEIEKLFGGLKKEEIEERLGPLPHYGPIVDLYFLRRRYDKVEEYLKKMGKTWEWYIANAHFDSLEDPQYRINTYFLP</sequence>